<evidence type="ECO:0000313" key="4">
    <source>
        <dbReference type="Proteomes" id="UP000629371"/>
    </source>
</evidence>
<feature type="region of interest" description="Disordered" evidence="1">
    <location>
        <begin position="115"/>
        <end position="138"/>
    </location>
</feature>
<name>A0ABS1MZU2_9ACTN</name>
<dbReference type="RefSeq" id="WP_201808810.1">
    <property type="nucleotide sequence ID" value="NZ_JAERRI010000018.1"/>
</dbReference>
<dbReference type="EMBL" id="JAERRI010000018">
    <property type="protein sequence ID" value="MBL1093221.1"/>
    <property type="molecule type" value="Genomic_DNA"/>
</dbReference>
<organism evidence="3 4">
    <name type="scientific">Streptomyces siderophoricus</name>
    <dbReference type="NCBI Taxonomy" id="2802281"/>
    <lineage>
        <taxon>Bacteria</taxon>
        <taxon>Bacillati</taxon>
        <taxon>Actinomycetota</taxon>
        <taxon>Actinomycetes</taxon>
        <taxon>Kitasatosporales</taxon>
        <taxon>Streptomycetaceae</taxon>
        <taxon>Streptomyces</taxon>
    </lineage>
</organism>
<dbReference type="Proteomes" id="UP000629371">
    <property type="component" value="Unassembled WGS sequence"/>
</dbReference>
<feature type="compositionally biased region" description="Basic and acidic residues" evidence="1">
    <location>
        <begin position="115"/>
        <end position="124"/>
    </location>
</feature>
<evidence type="ECO:0000256" key="2">
    <source>
        <dbReference type="SAM" id="Phobius"/>
    </source>
</evidence>
<reference evidence="3 4" key="1">
    <citation type="submission" date="2021-01" db="EMBL/GenBank/DDBJ databases">
        <title>WGS of actinomycetes isolated from Thailand.</title>
        <authorList>
            <person name="Thawai C."/>
        </authorList>
    </citation>
    <scope>NUCLEOTIDE SEQUENCE [LARGE SCALE GENOMIC DNA]</scope>
    <source>
        <strain evidence="3 4">CH9-7</strain>
    </source>
</reference>
<keyword evidence="2" id="KW-0472">Membrane</keyword>
<sequence length="138" mass="14702">MGELTLTVHAPDTEACLRALHQWLSAEHGLRGRVHRRHTPPPPGHMGGSADALTVILGSGGIVGLIAPLCAWVTSRRSDVTVTLEADDGRKVTLDVKRATDERAVIREAQEVFRSLAERPEAHPDGQGSGAHPAGRGE</sequence>
<dbReference type="Pfam" id="PF19953">
    <property type="entry name" value="EACC1"/>
    <property type="match status" value="1"/>
</dbReference>
<keyword evidence="2" id="KW-1133">Transmembrane helix</keyword>
<dbReference type="InterPro" id="IPR045428">
    <property type="entry name" value="EACC1"/>
</dbReference>
<keyword evidence="4" id="KW-1185">Reference proteome</keyword>
<protein>
    <submittedName>
        <fullName evidence="3">Uncharacterized protein</fullName>
    </submittedName>
</protein>
<proteinExistence type="predicted"/>
<evidence type="ECO:0000256" key="1">
    <source>
        <dbReference type="SAM" id="MobiDB-lite"/>
    </source>
</evidence>
<feature type="transmembrane region" description="Helical" evidence="2">
    <location>
        <begin position="52"/>
        <end position="73"/>
    </location>
</feature>
<keyword evidence="2" id="KW-0812">Transmembrane</keyword>
<comment type="caution">
    <text evidence="3">The sequence shown here is derived from an EMBL/GenBank/DDBJ whole genome shotgun (WGS) entry which is preliminary data.</text>
</comment>
<gene>
    <name evidence="3" type="ORF">JK360_28310</name>
</gene>
<accession>A0ABS1MZU2</accession>
<evidence type="ECO:0000313" key="3">
    <source>
        <dbReference type="EMBL" id="MBL1093221.1"/>
    </source>
</evidence>